<dbReference type="InterPro" id="IPR012340">
    <property type="entry name" value="NA-bd_OB-fold"/>
</dbReference>
<gene>
    <name evidence="3" type="ORF">HPB48_014011</name>
</gene>
<accession>A0A9J6G5A2</accession>
<dbReference type="OrthoDB" id="6428282at2759"/>
<dbReference type="Pfam" id="PF23713">
    <property type="entry name" value="WHD_Egal"/>
    <property type="match status" value="1"/>
</dbReference>
<keyword evidence="4" id="KW-1185">Reference proteome</keyword>
<dbReference type="OMA" id="LGHISEH"/>
<comment type="caution">
    <text evidence="3">The sequence shown here is derived from an EMBL/GenBank/DDBJ whole genome shotgun (WGS) entry which is preliminary data.</text>
</comment>
<dbReference type="EMBL" id="JABSTR010000005">
    <property type="protein sequence ID" value="KAH9370682.1"/>
    <property type="molecule type" value="Genomic_DNA"/>
</dbReference>
<evidence type="ECO:0000256" key="1">
    <source>
        <dbReference type="SAM" id="MobiDB-lite"/>
    </source>
</evidence>
<protein>
    <recommendedName>
        <fullName evidence="2">Egal-1 winged helix domain-containing protein</fullName>
    </recommendedName>
</protein>
<name>A0A9J6G5A2_HAELO</name>
<organism evidence="3 4">
    <name type="scientific">Haemaphysalis longicornis</name>
    <name type="common">Bush tick</name>
    <dbReference type="NCBI Taxonomy" id="44386"/>
    <lineage>
        <taxon>Eukaryota</taxon>
        <taxon>Metazoa</taxon>
        <taxon>Ecdysozoa</taxon>
        <taxon>Arthropoda</taxon>
        <taxon>Chelicerata</taxon>
        <taxon>Arachnida</taxon>
        <taxon>Acari</taxon>
        <taxon>Parasitiformes</taxon>
        <taxon>Ixodida</taxon>
        <taxon>Ixodoidea</taxon>
        <taxon>Ixodidae</taxon>
        <taxon>Haemaphysalinae</taxon>
        <taxon>Haemaphysalis</taxon>
    </lineage>
</organism>
<evidence type="ECO:0000313" key="3">
    <source>
        <dbReference type="EMBL" id="KAH9370682.1"/>
    </source>
</evidence>
<dbReference type="VEuPathDB" id="VectorBase:HLOH_051391"/>
<dbReference type="AlphaFoldDB" id="A0A9J6G5A2"/>
<proteinExistence type="predicted"/>
<feature type="region of interest" description="Disordered" evidence="1">
    <location>
        <begin position="185"/>
        <end position="205"/>
    </location>
</feature>
<sequence length="397" mass="44316">MSKRMGTSSNAAVKFLKRRVQSNQGISLQQLTEYLSCLPPRMRTKYGNTTECLKEFLRQFPKVFVVSKQGKVYVRRRKRRVTSTLNGTGLMATTSHSFTDEDEVTCLTDVTGKVYRIFSVYGFIYVKYPISTSVYFDVKAFENAQHRSLRSSGLRVGDCVTLDAKVGPKECEARFRASRVTRASVATPSSSPCPSLPGDHGGGRRNTVTQLVNQYGEIVTVMPNYGFIKFGRHLRERTFFHADTVDQPLGLSVKNLADVFTVGDKVRFNAKRIKKPSGKVRWEATTVHLCRSDDLSCASDSEGRPSGNEVFMSDEEFDIQDYLQAKLDEYEIQEANLEETLPGCAEWDAISVKGGIQRLLGKGKERCETDVVGVGRQVEVGRGAGFLLPRVPSLSVR</sequence>
<evidence type="ECO:0000259" key="2">
    <source>
        <dbReference type="Pfam" id="PF23713"/>
    </source>
</evidence>
<evidence type="ECO:0000313" key="4">
    <source>
        <dbReference type="Proteomes" id="UP000821853"/>
    </source>
</evidence>
<dbReference type="Proteomes" id="UP000821853">
    <property type="component" value="Chromosome 3"/>
</dbReference>
<feature type="domain" description="Egal-1 winged helix" evidence="2">
    <location>
        <begin position="10"/>
        <end position="75"/>
    </location>
</feature>
<reference evidence="3 4" key="1">
    <citation type="journal article" date="2020" name="Cell">
        <title>Large-Scale Comparative Analyses of Tick Genomes Elucidate Their Genetic Diversity and Vector Capacities.</title>
        <authorList>
            <consortium name="Tick Genome and Microbiome Consortium (TIGMIC)"/>
            <person name="Jia N."/>
            <person name="Wang J."/>
            <person name="Shi W."/>
            <person name="Du L."/>
            <person name="Sun Y."/>
            <person name="Zhan W."/>
            <person name="Jiang J.F."/>
            <person name="Wang Q."/>
            <person name="Zhang B."/>
            <person name="Ji P."/>
            <person name="Bell-Sakyi L."/>
            <person name="Cui X.M."/>
            <person name="Yuan T.T."/>
            <person name="Jiang B.G."/>
            <person name="Yang W.F."/>
            <person name="Lam T.T."/>
            <person name="Chang Q.C."/>
            <person name="Ding S.J."/>
            <person name="Wang X.J."/>
            <person name="Zhu J.G."/>
            <person name="Ruan X.D."/>
            <person name="Zhao L."/>
            <person name="Wei J.T."/>
            <person name="Ye R.Z."/>
            <person name="Que T.C."/>
            <person name="Du C.H."/>
            <person name="Zhou Y.H."/>
            <person name="Cheng J.X."/>
            <person name="Dai P.F."/>
            <person name="Guo W.B."/>
            <person name="Han X.H."/>
            <person name="Huang E.J."/>
            <person name="Li L.F."/>
            <person name="Wei W."/>
            <person name="Gao Y.C."/>
            <person name="Liu J.Z."/>
            <person name="Shao H.Z."/>
            <person name="Wang X."/>
            <person name="Wang C.C."/>
            <person name="Yang T.C."/>
            <person name="Huo Q.B."/>
            <person name="Li W."/>
            <person name="Chen H.Y."/>
            <person name="Chen S.E."/>
            <person name="Zhou L.G."/>
            <person name="Ni X.B."/>
            <person name="Tian J.H."/>
            <person name="Sheng Y."/>
            <person name="Liu T."/>
            <person name="Pan Y.S."/>
            <person name="Xia L.Y."/>
            <person name="Li J."/>
            <person name="Zhao F."/>
            <person name="Cao W.C."/>
        </authorList>
    </citation>
    <scope>NUCLEOTIDE SEQUENCE [LARGE SCALE GENOMIC DNA]</scope>
    <source>
        <strain evidence="3">HaeL-2018</strain>
    </source>
</reference>
<dbReference type="InterPro" id="IPR056589">
    <property type="entry name" value="WH_Egal-1"/>
</dbReference>
<dbReference type="Gene3D" id="2.40.50.140">
    <property type="entry name" value="Nucleic acid-binding proteins"/>
    <property type="match status" value="1"/>
</dbReference>